<dbReference type="PANTHER" id="PTHR12234">
    <property type="entry name" value="FORMIMINOTRANSFERASE-CYCLODEAMINASE"/>
    <property type="match status" value="1"/>
</dbReference>
<feature type="compositionally biased region" description="Polar residues" evidence="1">
    <location>
        <begin position="135"/>
        <end position="146"/>
    </location>
</feature>
<dbReference type="SMART" id="SM01222">
    <property type="entry name" value="FTCD_N"/>
    <property type="match status" value="1"/>
</dbReference>
<accession>A0A0E0DWN0</accession>
<dbReference type="HOGENOM" id="CLU_1386133_0_0_1"/>
<reference evidence="3" key="2">
    <citation type="submission" date="2018-05" db="EMBL/GenBank/DDBJ databases">
        <title>OmerRS3 (Oryza meridionalis Reference Sequence Version 3).</title>
        <authorList>
            <person name="Zhang J."/>
            <person name="Kudrna D."/>
            <person name="Lee S."/>
            <person name="Talag J."/>
            <person name="Welchert J."/>
            <person name="Wing R.A."/>
        </authorList>
    </citation>
    <scope>NUCLEOTIDE SEQUENCE [LARGE SCALE GENOMIC DNA]</scope>
    <source>
        <strain evidence="3">cv. OR44</strain>
    </source>
</reference>
<dbReference type="Pfam" id="PF07837">
    <property type="entry name" value="FTCD_N"/>
    <property type="match status" value="1"/>
</dbReference>
<keyword evidence="4" id="KW-1185">Reference proteome</keyword>
<dbReference type="GO" id="GO:0016740">
    <property type="term" value="F:transferase activity"/>
    <property type="evidence" value="ECO:0007669"/>
    <property type="project" value="InterPro"/>
</dbReference>
<dbReference type="InterPro" id="IPR051623">
    <property type="entry name" value="FTCD"/>
</dbReference>
<evidence type="ECO:0000313" key="4">
    <source>
        <dbReference type="Proteomes" id="UP000008021"/>
    </source>
</evidence>
<dbReference type="STRING" id="40149.A0A0E0DWN0"/>
<name>A0A0E0DWN0_9ORYZ</name>
<protein>
    <recommendedName>
        <fullName evidence="2">Formiminotransferase N-terminal subdomain domain-containing protein</fullName>
    </recommendedName>
</protein>
<reference evidence="3" key="1">
    <citation type="submission" date="2015-04" db="UniProtKB">
        <authorList>
            <consortium name="EnsemblPlants"/>
        </authorList>
    </citation>
    <scope>IDENTIFICATION</scope>
</reference>
<sequence>MSIFSPQPLTQSFPVPNLLPTAPWGSRPATVVAVVWPPPVAAFVLRLPSPLVRAALEAFDFGVHSGTHPRLGTVDHICVHPLAHASLRHVADLAGAVAADIGGKLQVPTFLYGAAHREGRKLASIRRQLGYFKPNSSSDQWQSAPGTDTMLVAPDAGPKRPSKSKGVLSTTTTTLPSNPPTLPTHHRRRSPSCTSSS</sequence>
<dbReference type="Proteomes" id="UP000008021">
    <property type="component" value="Chromosome 6"/>
</dbReference>
<organism evidence="3">
    <name type="scientific">Oryza meridionalis</name>
    <dbReference type="NCBI Taxonomy" id="40149"/>
    <lineage>
        <taxon>Eukaryota</taxon>
        <taxon>Viridiplantae</taxon>
        <taxon>Streptophyta</taxon>
        <taxon>Embryophyta</taxon>
        <taxon>Tracheophyta</taxon>
        <taxon>Spermatophyta</taxon>
        <taxon>Magnoliopsida</taxon>
        <taxon>Liliopsida</taxon>
        <taxon>Poales</taxon>
        <taxon>Poaceae</taxon>
        <taxon>BOP clade</taxon>
        <taxon>Oryzoideae</taxon>
        <taxon>Oryzeae</taxon>
        <taxon>Oryzinae</taxon>
        <taxon>Oryza</taxon>
    </lineage>
</organism>
<proteinExistence type="predicted"/>
<evidence type="ECO:0000256" key="1">
    <source>
        <dbReference type="SAM" id="MobiDB-lite"/>
    </source>
</evidence>
<dbReference type="PANTHER" id="PTHR12234:SF1">
    <property type="entry name" value="FORMIMINOTRANSFERASE N-TERMINAL SUBDOMAIN-CONTAINING PROTEIN"/>
    <property type="match status" value="1"/>
</dbReference>
<dbReference type="Gene3D" id="3.30.990.10">
    <property type="entry name" value="Formiminotransferase, N-terminal subdomain"/>
    <property type="match status" value="1"/>
</dbReference>
<dbReference type="EnsemblPlants" id="OMERI06G02990.1">
    <property type="protein sequence ID" value="OMERI06G02990.1"/>
    <property type="gene ID" value="OMERI06G02990"/>
</dbReference>
<dbReference type="InterPro" id="IPR012886">
    <property type="entry name" value="Formiminotransferase_N"/>
</dbReference>
<feature type="region of interest" description="Disordered" evidence="1">
    <location>
        <begin position="135"/>
        <end position="197"/>
    </location>
</feature>
<dbReference type="Gramene" id="OMERI06G02990.1">
    <property type="protein sequence ID" value="OMERI06G02990.1"/>
    <property type="gene ID" value="OMERI06G02990"/>
</dbReference>
<dbReference type="AlphaFoldDB" id="A0A0E0DWN0"/>
<dbReference type="InterPro" id="IPR022384">
    <property type="entry name" value="FormiminoTrfase_cat_dom_sf"/>
</dbReference>
<dbReference type="GO" id="GO:0005542">
    <property type="term" value="F:folic acid binding"/>
    <property type="evidence" value="ECO:0007669"/>
    <property type="project" value="InterPro"/>
</dbReference>
<evidence type="ECO:0000259" key="2">
    <source>
        <dbReference type="SMART" id="SM01222"/>
    </source>
</evidence>
<dbReference type="SUPFAM" id="SSF55116">
    <property type="entry name" value="Formiminotransferase domain of formiminotransferase-cyclodeaminase"/>
    <property type="match status" value="1"/>
</dbReference>
<evidence type="ECO:0000313" key="3">
    <source>
        <dbReference type="EnsemblPlants" id="OMERI06G02990.1"/>
    </source>
</evidence>
<feature type="domain" description="Formiminotransferase N-terminal subdomain" evidence="2">
    <location>
        <begin position="2"/>
        <end position="174"/>
    </location>
</feature>
<dbReference type="InterPro" id="IPR037064">
    <property type="entry name" value="Formiminotransferase_N_sf"/>
</dbReference>